<feature type="binding site" evidence="12">
    <location>
        <position position="102"/>
    </location>
    <ligand>
        <name>FAD</name>
        <dbReference type="ChEBI" id="CHEBI:57692"/>
    </ligand>
</feature>
<evidence type="ECO:0000256" key="13">
    <source>
        <dbReference type="RuleBase" id="RU361226"/>
    </source>
</evidence>
<dbReference type="Gene3D" id="3.40.50.80">
    <property type="entry name" value="Nucleotide-binding domain of ferredoxin-NADP reductase (FNR) module"/>
    <property type="match status" value="1"/>
</dbReference>
<dbReference type="OrthoDB" id="432685at2759"/>
<evidence type="ECO:0000256" key="11">
    <source>
        <dbReference type="ARBA" id="ARBA00023221"/>
    </source>
</evidence>
<evidence type="ECO:0000256" key="9">
    <source>
        <dbReference type="ARBA" id="ARBA00023027"/>
    </source>
</evidence>
<keyword evidence="14" id="KW-0472">Membrane</keyword>
<dbReference type="CDD" id="cd06183">
    <property type="entry name" value="cyt_b5_reduct_like"/>
    <property type="match status" value="1"/>
</dbReference>
<keyword evidence="3" id="KW-0444">Lipid biosynthesis</keyword>
<feature type="binding site" evidence="12">
    <location>
        <position position="134"/>
    </location>
    <ligand>
        <name>FAD</name>
        <dbReference type="ChEBI" id="CHEBI:57692"/>
    </ligand>
</feature>
<feature type="binding site" evidence="12">
    <location>
        <position position="119"/>
    </location>
    <ligand>
        <name>FAD</name>
        <dbReference type="ChEBI" id="CHEBI:57692"/>
    </ligand>
</feature>
<sequence length="309" mass="34973">MDQEANNSGLVTVLAAVGTIITVGAAVKYYLSWKKSKRKTPVLLEDPTVKYQLPLIEKEIISSDTRRFRFGLPTPEHVLGLPVGQHVHLIATINDELVIRAYTPISSDEDHGFVDLLIKVYFKEVHPKFPEGGKITQYLENMKIGDTIAFKGPSGRLVYKGKGAFTIKLLRKPPPSEYDVKKVVMIAGGTGITPMLQLVRQIARDPEDHTKVSLLFASQTEEDLYLRDEIEELAKKYPDQFKYWYTIDRSTESWKYSTGFVNADIIKEHMYPPGDDTIVLMCGPPPMINFACTPSLDKLEYDPKLRFAY</sequence>
<dbReference type="EC" id="1.6.2.2" evidence="13"/>
<evidence type="ECO:0000256" key="8">
    <source>
        <dbReference type="ARBA" id="ARBA00023011"/>
    </source>
</evidence>
<feature type="binding site" evidence="12">
    <location>
        <position position="122"/>
    </location>
    <ligand>
        <name>FAD</name>
        <dbReference type="ChEBI" id="CHEBI:57692"/>
    </ligand>
</feature>
<keyword evidence="6" id="KW-0752">Steroid biosynthesis</keyword>
<dbReference type="InterPro" id="IPR001433">
    <property type="entry name" value="OxRdtase_FAD/NAD-bd"/>
</dbReference>
<dbReference type="GO" id="GO:0090524">
    <property type="term" value="F:cytochrome-b5 reductase activity, acting on NADH"/>
    <property type="evidence" value="ECO:0007669"/>
    <property type="project" value="UniProtKB-EC"/>
</dbReference>
<comment type="catalytic activity">
    <reaction evidence="13">
        <text>2 Fe(III)-[cytochrome b5] + NADH = 2 Fe(II)-[cytochrome b5] + NAD(+) + H(+)</text>
        <dbReference type="Rhea" id="RHEA:46680"/>
        <dbReference type="Rhea" id="RHEA-COMP:10438"/>
        <dbReference type="Rhea" id="RHEA-COMP:10439"/>
        <dbReference type="ChEBI" id="CHEBI:15378"/>
        <dbReference type="ChEBI" id="CHEBI:29033"/>
        <dbReference type="ChEBI" id="CHEBI:29034"/>
        <dbReference type="ChEBI" id="CHEBI:57540"/>
        <dbReference type="ChEBI" id="CHEBI:57945"/>
        <dbReference type="EC" id="1.6.2.2"/>
    </reaction>
</comment>
<organism evidence="16 17">
    <name type="scientific">Aphidius gifuensis</name>
    <name type="common">Parasitoid wasp</name>
    <dbReference type="NCBI Taxonomy" id="684658"/>
    <lineage>
        <taxon>Eukaryota</taxon>
        <taxon>Metazoa</taxon>
        <taxon>Ecdysozoa</taxon>
        <taxon>Arthropoda</taxon>
        <taxon>Hexapoda</taxon>
        <taxon>Insecta</taxon>
        <taxon>Pterygota</taxon>
        <taxon>Neoptera</taxon>
        <taxon>Endopterygota</taxon>
        <taxon>Hymenoptera</taxon>
        <taxon>Apocrita</taxon>
        <taxon>Ichneumonoidea</taxon>
        <taxon>Braconidae</taxon>
        <taxon>Aphidiinae</taxon>
        <taxon>Aphidius</taxon>
    </lineage>
</organism>
<dbReference type="FunFam" id="3.40.50.80:FF:000005">
    <property type="entry name" value="NADH-cytochrome b5 reductase"/>
    <property type="match status" value="1"/>
</dbReference>
<gene>
    <name evidence="16" type="ORF">HCN44_002166</name>
</gene>
<dbReference type="InterPro" id="IPR017938">
    <property type="entry name" value="Riboflavin_synthase-like_b-brl"/>
</dbReference>
<dbReference type="GO" id="GO:0016126">
    <property type="term" value="P:sterol biosynthetic process"/>
    <property type="evidence" value="ECO:0007669"/>
    <property type="project" value="UniProtKB-KW"/>
</dbReference>
<feature type="domain" description="FAD-binding FR-type" evidence="15">
    <location>
        <begin position="48"/>
        <end position="160"/>
    </location>
</feature>
<evidence type="ECO:0000256" key="4">
    <source>
        <dbReference type="ARBA" id="ARBA00022630"/>
    </source>
</evidence>
<dbReference type="PRINTS" id="PR00406">
    <property type="entry name" value="CYTB5RDTASE"/>
</dbReference>
<evidence type="ECO:0000256" key="10">
    <source>
        <dbReference type="ARBA" id="ARBA00023166"/>
    </source>
</evidence>
<dbReference type="InterPro" id="IPR008333">
    <property type="entry name" value="Cbr1-like_FAD-bd_dom"/>
</dbReference>
<keyword evidence="6" id="KW-0443">Lipid metabolism</keyword>
<dbReference type="PROSITE" id="PS51384">
    <property type="entry name" value="FAD_FR"/>
    <property type="match status" value="1"/>
</dbReference>
<keyword evidence="8" id="KW-0756">Sterol biosynthesis</keyword>
<dbReference type="FunFam" id="2.40.30.10:FF:000021">
    <property type="entry name" value="NADH-cytochrome b5 reductase"/>
    <property type="match status" value="1"/>
</dbReference>
<evidence type="ECO:0000256" key="6">
    <source>
        <dbReference type="ARBA" id="ARBA00022955"/>
    </source>
</evidence>
<evidence type="ECO:0000256" key="14">
    <source>
        <dbReference type="SAM" id="Phobius"/>
    </source>
</evidence>
<dbReference type="InterPro" id="IPR001709">
    <property type="entry name" value="Flavoprot_Pyr_Nucl_cyt_Rdtase"/>
</dbReference>
<comment type="similarity">
    <text evidence="2 13">Belongs to the flavoprotein pyridine nucleotide cytochrome reductase family.</text>
</comment>
<dbReference type="SUPFAM" id="SSF52343">
    <property type="entry name" value="Ferredoxin reductase-like, C-terminal NADP-linked domain"/>
    <property type="match status" value="1"/>
</dbReference>
<keyword evidence="17" id="KW-1185">Reference proteome</keyword>
<evidence type="ECO:0000256" key="7">
    <source>
        <dbReference type="ARBA" id="ARBA00023002"/>
    </source>
</evidence>
<dbReference type="GO" id="GO:0071949">
    <property type="term" value="F:FAD binding"/>
    <property type="evidence" value="ECO:0007669"/>
    <property type="project" value="TreeGrafter"/>
</dbReference>
<keyword evidence="14" id="KW-1133">Transmembrane helix</keyword>
<dbReference type="PANTHER" id="PTHR19370:SF185">
    <property type="entry name" value="NADH-CYTOCHROME B5 REDUCTASE"/>
    <property type="match status" value="1"/>
</dbReference>
<dbReference type="GO" id="GO:0005739">
    <property type="term" value="C:mitochondrion"/>
    <property type="evidence" value="ECO:0007669"/>
    <property type="project" value="TreeGrafter"/>
</dbReference>
<keyword evidence="5 12" id="KW-0274">FAD</keyword>
<dbReference type="InterPro" id="IPR001834">
    <property type="entry name" value="CBR-like"/>
</dbReference>
<proteinExistence type="inferred from homology"/>
<dbReference type="SUPFAM" id="SSF63380">
    <property type="entry name" value="Riboflavin synthase domain-like"/>
    <property type="match status" value="1"/>
</dbReference>
<dbReference type="Gene3D" id="2.40.30.10">
    <property type="entry name" value="Translation factors"/>
    <property type="match status" value="1"/>
</dbReference>
<evidence type="ECO:0000256" key="5">
    <source>
        <dbReference type="ARBA" id="ARBA00022827"/>
    </source>
</evidence>
<accession>A0A834Y3N0</accession>
<keyword evidence="10" id="KW-1207">Sterol metabolism</keyword>
<dbReference type="Proteomes" id="UP000639338">
    <property type="component" value="Unassembled WGS sequence"/>
</dbReference>
<feature type="binding site" evidence="12">
    <location>
        <position position="135"/>
    </location>
    <ligand>
        <name>FAD</name>
        <dbReference type="ChEBI" id="CHEBI:57692"/>
    </ligand>
</feature>
<dbReference type="InterPro" id="IPR039261">
    <property type="entry name" value="FNR_nucleotide-bd"/>
</dbReference>
<dbReference type="PRINTS" id="PR00371">
    <property type="entry name" value="FPNCR"/>
</dbReference>
<keyword evidence="11" id="KW-0753">Steroid metabolism</keyword>
<protein>
    <recommendedName>
        <fullName evidence="13">NADH-cytochrome b5 reductase</fullName>
        <ecNumber evidence="13">1.6.2.2</ecNumber>
    </recommendedName>
</protein>
<keyword evidence="9 13" id="KW-0520">NAD</keyword>
<dbReference type="Pfam" id="PF00970">
    <property type="entry name" value="FAD_binding_6"/>
    <property type="match status" value="1"/>
</dbReference>
<name>A0A834Y3N0_APHGI</name>
<keyword evidence="14" id="KW-0812">Transmembrane</keyword>
<evidence type="ECO:0000259" key="15">
    <source>
        <dbReference type="PROSITE" id="PS51384"/>
    </source>
</evidence>
<evidence type="ECO:0000313" key="17">
    <source>
        <dbReference type="Proteomes" id="UP000639338"/>
    </source>
</evidence>
<evidence type="ECO:0000256" key="1">
    <source>
        <dbReference type="ARBA" id="ARBA00001974"/>
    </source>
</evidence>
<keyword evidence="7 13" id="KW-0560">Oxidoreductase</keyword>
<evidence type="ECO:0000256" key="12">
    <source>
        <dbReference type="PIRSR" id="PIRSR601834-1"/>
    </source>
</evidence>
<dbReference type="InterPro" id="IPR017927">
    <property type="entry name" value="FAD-bd_FR_type"/>
</dbReference>
<dbReference type="EMBL" id="JACMRX010000001">
    <property type="protein sequence ID" value="KAF7996534.1"/>
    <property type="molecule type" value="Genomic_DNA"/>
</dbReference>
<feature type="binding site" evidence="12">
    <location>
        <position position="117"/>
    </location>
    <ligand>
        <name>FAD</name>
        <dbReference type="ChEBI" id="CHEBI:57692"/>
    </ligand>
</feature>
<evidence type="ECO:0000256" key="2">
    <source>
        <dbReference type="ARBA" id="ARBA00006105"/>
    </source>
</evidence>
<evidence type="ECO:0000256" key="3">
    <source>
        <dbReference type="ARBA" id="ARBA00022516"/>
    </source>
</evidence>
<dbReference type="PANTHER" id="PTHR19370">
    <property type="entry name" value="NADH-CYTOCHROME B5 REDUCTASE"/>
    <property type="match status" value="1"/>
</dbReference>
<feature type="binding site" evidence="12">
    <location>
        <position position="100"/>
    </location>
    <ligand>
        <name>FAD</name>
        <dbReference type="ChEBI" id="CHEBI:57692"/>
    </ligand>
</feature>
<evidence type="ECO:0000313" key="16">
    <source>
        <dbReference type="EMBL" id="KAF7996534.1"/>
    </source>
</evidence>
<dbReference type="Pfam" id="PF00175">
    <property type="entry name" value="NAD_binding_1"/>
    <property type="match status" value="1"/>
</dbReference>
<comment type="cofactor">
    <cofactor evidence="1 12 13">
        <name>FAD</name>
        <dbReference type="ChEBI" id="CHEBI:57692"/>
    </cofactor>
</comment>
<comment type="caution">
    <text evidence="16">The sequence shown here is derived from an EMBL/GenBank/DDBJ whole genome shotgun (WGS) entry which is preliminary data.</text>
</comment>
<feature type="binding site" evidence="12">
    <location>
        <position position="193"/>
    </location>
    <ligand>
        <name>FAD</name>
        <dbReference type="ChEBI" id="CHEBI:57692"/>
    </ligand>
</feature>
<reference evidence="16 17" key="1">
    <citation type="submission" date="2020-08" db="EMBL/GenBank/DDBJ databases">
        <title>Aphidius gifuensis genome sequencing and assembly.</title>
        <authorList>
            <person name="Du Z."/>
        </authorList>
    </citation>
    <scope>NUCLEOTIDE SEQUENCE [LARGE SCALE GENOMIC DNA]</scope>
    <source>
        <strain evidence="16">YNYX2018</strain>
        <tissue evidence="16">Adults</tissue>
    </source>
</reference>
<feature type="transmembrane region" description="Helical" evidence="14">
    <location>
        <begin position="12"/>
        <end position="31"/>
    </location>
</feature>
<keyword evidence="4 12" id="KW-0285">Flavoprotein</keyword>
<dbReference type="AlphaFoldDB" id="A0A834Y3N0"/>